<keyword evidence="2 5" id="KW-0812">Transmembrane</keyword>
<feature type="transmembrane region" description="Helical" evidence="5">
    <location>
        <begin position="14"/>
        <end position="45"/>
    </location>
</feature>
<evidence type="ECO:0000256" key="5">
    <source>
        <dbReference type="HAMAP-Rule" id="MF_00902"/>
    </source>
</evidence>
<dbReference type="InterPro" id="IPR002033">
    <property type="entry name" value="TatC"/>
</dbReference>
<feature type="transmembrane region" description="Helical" evidence="5">
    <location>
        <begin position="187"/>
        <end position="206"/>
    </location>
</feature>
<comment type="similarity">
    <text evidence="5">Belongs to the TatC family.</text>
</comment>
<dbReference type="Pfam" id="PF00902">
    <property type="entry name" value="TatC"/>
    <property type="match status" value="1"/>
</dbReference>
<dbReference type="NCBIfam" id="TIGR00945">
    <property type="entry name" value="tatC"/>
    <property type="match status" value="1"/>
</dbReference>
<proteinExistence type="inferred from homology"/>
<accession>E0XYA2</accession>
<evidence type="ECO:0000256" key="1">
    <source>
        <dbReference type="ARBA" id="ARBA00004141"/>
    </source>
</evidence>
<feature type="transmembrane region" description="Helical" evidence="5">
    <location>
        <begin position="103"/>
        <end position="124"/>
    </location>
</feature>
<dbReference type="PANTHER" id="PTHR30371">
    <property type="entry name" value="SEC-INDEPENDENT PROTEIN TRANSLOCASE PROTEIN TATC"/>
    <property type="match status" value="1"/>
</dbReference>
<gene>
    <name evidence="5" type="primary">tatC</name>
</gene>
<comment type="subcellular location">
    <subcellularLocation>
        <location evidence="5">Cell membrane</location>
        <topology evidence="5">Multi-pass membrane protein</topology>
    </subcellularLocation>
    <subcellularLocation>
        <location evidence="1">Membrane</location>
        <topology evidence="1">Multi-pass membrane protein</topology>
    </subcellularLocation>
</comment>
<keyword evidence="5" id="KW-1003">Cell membrane</keyword>
<dbReference type="GO" id="GO:0065002">
    <property type="term" value="P:intracellular protein transmembrane transport"/>
    <property type="evidence" value="ECO:0007669"/>
    <property type="project" value="TreeGrafter"/>
</dbReference>
<organism evidence="6">
    <name type="scientific">uncultured Spirochaetales bacterium HF0500_06B09</name>
    <dbReference type="NCBI Taxonomy" id="710994"/>
    <lineage>
        <taxon>Bacteria</taxon>
        <taxon>Pseudomonadati</taxon>
        <taxon>Spirochaetota</taxon>
        <taxon>Spirochaetia</taxon>
        <taxon>Spirochaetales</taxon>
        <taxon>environmental samples</taxon>
    </lineage>
</organism>
<dbReference type="HAMAP" id="MF_00902">
    <property type="entry name" value="TatC"/>
    <property type="match status" value="1"/>
</dbReference>
<evidence type="ECO:0000256" key="2">
    <source>
        <dbReference type="ARBA" id="ARBA00022692"/>
    </source>
</evidence>
<evidence type="ECO:0000256" key="4">
    <source>
        <dbReference type="ARBA" id="ARBA00023136"/>
    </source>
</evidence>
<keyword evidence="4 5" id="KW-0472">Membrane</keyword>
<dbReference type="EMBL" id="GU474919">
    <property type="protein sequence ID" value="ADI19382.1"/>
    <property type="molecule type" value="Genomic_DNA"/>
</dbReference>
<comment type="function">
    <text evidence="5">Part of the twin-arginine translocation (Tat) system that transports large folded proteins containing a characteristic twin-arginine motif in their signal peptide across membranes.</text>
</comment>
<dbReference type="PANTHER" id="PTHR30371:SF0">
    <property type="entry name" value="SEC-INDEPENDENT PROTEIN TRANSLOCASE PROTEIN TATC, CHLOROPLASTIC-RELATED"/>
    <property type="match status" value="1"/>
</dbReference>
<sequence>MTFLEHAEELRRRVIISIVAALVASGICYAFYEIILNLLLVPLAAIHERLGDKNQMYATSLFEGFLVRVKVALMAGVIGSLPVHGYHLIRFVFPALKPRERKVIAASLGASVVLVCIGFLYGYYKVVPLSVEFLTGSGFVPIQVGILLDYDRNVFYLLRLLLVFAFVFQLPVALLLLLRAGVVTRRALLRVSRFAIVGIFALAAIVTPPDVISQISLALPMVLMFFLAIFVAKLLRIGDS</sequence>
<keyword evidence="5" id="KW-0813">Transport</keyword>
<evidence type="ECO:0000313" key="6">
    <source>
        <dbReference type="EMBL" id="ADI19382.1"/>
    </source>
</evidence>
<dbReference type="PRINTS" id="PR01840">
    <property type="entry name" value="TATCFAMILY"/>
</dbReference>
<evidence type="ECO:0000256" key="3">
    <source>
        <dbReference type="ARBA" id="ARBA00022989"/>
    </source>
</evidence>
<keyword evidence="3 5" id="KW-1133">Transmembrane helix</keyword>
<comment type="subunit">
    <text evidence="5">Forms a complex with TatA.</text>
</comment>
<feature type="transmembrane region" description="Helical" evidence="5">
    <location>
        <begin position="212"/>
        <end position="235"/>
    </location>
</feature>
<feature type="transmembrane region" description="Helical" evidence="5">
    <location>
        <begin position="65"/>
        <end position="83"/>
    </location>
</feature>
<protein>
    <recommendedName>
        <fullName evidence="5">Sec-independent protein translocase protein TatC</fullName>
    </recommendedName>
</protein>
<name>E0XYA2_9SPIR</name>
<dbReference type="AlphaFoldDB" id="E0XYA2"/>
<dbReference type="GO" id="GO:0033281">
    <property type="term" value="C:TAT protein transport complex"/>
    <property type="evidence" value="ECO:0007669"/>
    <property type="project" value="UniProtKB-UniRule"/>
</dbReference>
<keyword evidence="5" id="KW-0653">Protein transport</keyword>
<reference evidence="6" key="1">
    <citation type="journal article" date="2011" name="Environ. Microbiol.">
        <title>Time-series analyses of Monterey Bay coastal microbial picoplankton using a 'genome proxy' microarray.</title>
        <authorList>
            <person name="Rich V.I."/>
            <person name="Pham V.D."/>
            <person name="Eppley J."/>
            <person name="Shi Y."/>
            <person name="DeLong E.F."/>
        </authorList>
    </citation>
    <scope>NUCLEOTIDE SEQUENCE</scope>
</reference>
<dbReference type="GO" id="GO:0009977">
    <property type="term" value="F:proton motive force dependent protein transmembrane transporter activity"/>
    <property type="evidence" value="ECO:0007669"/>
    <property type="project" value="TreeGrafter"/>
</dbReference>
<feature type="transmembrane region" description="Helical" evidence="5">
    <location>
        <begin position="156"/>
        <end position="178"/>
    </location>
</feature>
<keyword evidence="5" id="KW-0811">Translocation</keyword>
<dbReference type="GO" id="GO:0043953">
    <property type="term" value="P:protein transport by the Tat complex"/>
    <property type="evidence" value="ECO:0007669"/>
    <property type="project" value="UniProtKB-UniRule"/>
</dbReference>